<keyword evidence="1" id="KW-0732">Signal</keyword>
<feature type="signal peptide" evidence="1">
    <location>
        <begin position="1"/>
        <end position="26"/>
    </location>
</feature>
<dbReference type="EMBL" id="SSMC01000004">
    <property type="protein sequence ID" value="THD65689.1"/>
    <property type="molecule type" value="Genomic_DNA"/>
</dbReference>
<keyword evidence="3" id="KW-1185">Reference proteome</keyword>
<dbReference type="AlphaFoldDB" id="A0A4S3LZH6"/>
<sequence length="286" mass="30739">MKNTTTLKQAALTFLLFLFTMVPVLAQEEELPQPAPEQTQEQKGGSDADALAKQLQNPVASLISVPFQFNFDFGIGPDDGTRMIMNFQPVVPISISEDWNLIGRVILPVIWQQDCVPCDDDQFGLGDAVVSAFFSPKDPGPSGIIWGVGPVLLVPTATDDLLGQEKFGIGPTAVVLKQFGSLTAGALANHIWSVAGNSDRADVNASFFQPFLAQNFPGGWAVSVNTEIAQDWDNDLTNGTLNLTGSKVTSIGSQLVNIFIGPRFPYGNGNPADWGFRTGIVLLFPK</sequence>
<organism evidence="2 3">
    <name type="scientific">Robertkochia marina</name>
    <dbReference type="NCBI Taxonomy" id="1227945"/>
    <lineage>
        <taxon>Bacteria</taxon>
        <taxon>Pseudomonadati</taxon>
        <taxon>Bacteroidota</taxon>
        <taxon>Flavobacteriia</taxon>
        <taxon>Flavobacteriales</taxon>
        <taxon>Flavobacteriaceae</taxon>
        <taxon>Robertkochia</taxon>
    </lineage>
</organism>
<dbReference type="Proteomes" id="UP000305939">
    <property type="component" value="Unassembled WGS sequence"/>
</dbReference>
<dbReference type="OrthoDB" id="9809066at2"/>
<comment type="caution">
    <text evidence="2">The sequence shown here is derived from an EMBL/GenBank/DDBJ whole genome shotgun (WGS) entry which is preliminary data.</text>
</comment>
<reference evidence="2 3" key="1">
    <citation type="submission" date="2019-04" db="EMBL/GenBank/DDBJ databases">
        <title>Draft genome sequence of Robertkochia marina CC-AMO-30D.</title>
        <authorList>
            <person name="Hameed A."/>
            <person name="Lin S.-Y."/>
            <person name="Shahina M."/>
            <person name="Lai W.-A."/>
            <person name="Young C.-C."/>
        </authorList>
    </citation>
    <scope>NUCLEOTIDE SEQUENCE [LARGE SCALE GENOMIC DNA]</scope>
    <source>
        <strain evidence="2 3">CC-AMO-30D</strain>
    </source>
</reference>
<feature type="chain" id="PRO_5020941780" evidence="1">
    <location>
        <begin position="27"/>
        <end position="286"/>
    </location>
</feature>
<evidence type="ECO:0000313" key="2">
    <source>
        <dbReference type="EMBL" id="THD65689.1"/>
    </source>
</evidence>
<proteinExistence type="predicted"/>
<dbReference type="RefSeq" id="WP_136336973.1">
    <property type="nucleotide sequence ID" value="NZ_QXMP01000002.1"/>
</dbReference>
<evidence type="ECO:0000313" key="3">
    <source>
        <dbReference type="Proteomes" id="UP000305939"/>
    </source>
</evidence>
<name>A0A4S3LZH6_9FLAO</name>
<protein>
    <submittedName>
        <fullName evidence="2">Transporter</fullName>
    </submittedName>
</protein>
<gene>
    <name evidence="2" type="ORF">E7Z59_13940</name>
</gene>
<accession>A0A4S3LZH6</accession>
<evidence type="ECO:0000256" key="1">
    <source>
        <dbReference type="SAM" id="SignalP"/>
    </source>
</evidence>